<dbReference type="Gene3D" id="3.30.990.10">
    <property type="entry name" value="Formiminotransferase, N-terminal subdomain"/>
    <property type="match status" value="1"/>
</dbReference>
<keyword evidence="6" id="KW-1185">Reference proteome</keyword>
<dbReference type="SMART" id="SM01221">
    <property type="entry name" value="FTCD"/>
    <property type="match status" value="1"/>
</dbReference>
<dbReference type="OrthoDB" id="48036at2759"/>
<dbReference type="InterPro" id="IPR013802">
    <property type="entry name" value="Formiminotransferase_C"/>
</dbReference>
<dbReference type="InterPro" id="IPR022384">
    <property type="entry name" value="FormiminoTrfase_cat_dom_sf"/>
</dbReference>
<keyword evidence="2 5" id="KW-0808">Transferase</keyword>
<name>A0A833VS47_9POAL</name>
<protein>
    <recommendedName>
        <fullName evidence="1">glutamate formimidoyltransferase</fullName>
        <ecNumber evidence="1">2.1.2.5</ecNumber>
    </recommendedName>
</protein>
<reference evidence="5" key="1">
    <citation type="submission" date="2020-01" db="EMBL/GenBank/DDBJ databases">
        <title>Genome sequence of Kobresia littledalei, the first chromosome-level genome in the family Cyperaceae.</title>
        <authorList>
            <person name="Qu G."/>
        </authorList>
    </citation>
    <scope>NUCLEOTIDE SEQUENCE</scope>
    <source>
        <strain evidence="5">C.B.Clarke</strain>
        <tissue evidence="5">Leaf</tissue>
    </source>
</reference>
<dbReference type="SUPFAM" id="SSF55116">
    <property type="entry name" value="Formiminotransferase domain of formiminotransferase-cyclodeaminase"/>
    <property type="match status" value="2"/>
</dbReference>
<dbReference type="Gene3D" id="3.30.70.670">
    <property type="entry name" value="Formiminotransferase, C-terminal subdomain"/>
    <property type="match status" value="1"/>
</dbReference>
<dbReference type="InterPro" id="IPR051623">
    <property type="entry name" value="FTCD"/>
</dbReference>
<dbReference type="Pfam" id="PF07837">
    <property type="entry name" value="FTCD_N"/>
    <property type="match status" value="1"/>
</dbReference>
<dbReference type="GO" id="GO:0005542">
    <property type="term" value="F:folic acid binding"/>
    <property type="evidence" value="ECO:0007669"/>
    <property type="project" value="InterPro"/>
</dbReference>
<evidence type="ECO:0000256" key="2">
    <source>
        <dbReference type="ARBA" id="ARBA00022679"/>
    </source>
</evidence>
<evidence type="ECO:0000256" key="1">
    <source>
        <dbReference type="ARBA" id="ARBA00012252"/>
    </source>
</evidence>
<dbReference type="Proteomes" id="UP000623129">
    <property type="component" value="Unassembled WGS sequence"/>
</dbReference>
<feature type="domain" description="Formiminotransferase N-terminal subdomain" evidence="4">
    <location>
        <begin position="5"/>
        <end position="201"/>
    </location>
</feature>
<feature type="domain" description="Formiminotransferase C-terminal subdomain" evidence="3">
    <location>
        <begin position="206"/>
        <end position="296"/>
    </location>
</feature>
<accession>A0A833VS47</accession>
<evidence type="ECO:0000259" key="3">
    <source>
        <dbReference type="SMART" id="SM01221"/>
    </source>
</evidence>
<dbReference type="EMBL" id="SWLB01000011">
    <property type="protein sequence ID" value="KAF3332953.1"/>
    <property type="molecule type" value="Genomic_DNA"/>
</dbReference>
<dbReference type="PANTHER" id="PTHR12234:SF1">
    <property type="entry name" value="FORMIMINOTRANSFERASE N-TERMINAL SUBDOMAIN-CONTAINING PROTEIN"/>
    <property type="match status" value="1"/>
</dbReference>
<evidence type="ECO:0000259" key="4">
    <source>
        <dbReference type="SMART" id="SM01222"/>
    </source>
</evidence>
<sequence>MLKNMLACCKLYISESRNIRALHSIESSLKEHPKTLLVNRFTDEVYNRVGYTLVSTLIPGTNDTGPASPLTEAVFDMVEAAYEFADLGLHCGTHPRLGVVDHVCFHPLRDATLDPVSALARSVAARVGEELAVPTYLYGAAHTSGRTLASIRRQLGYFKPSASQNQWAGSLSPNSLNLKPDYGQINPAQNSKGVLTLGATKWVDNYNVPIYCTDIELVKRIARQVSERGGGLESVQAMGLVHKEGVMEVACNLLDPGRVGAGRVQAEVERLGRKEGLSVGKGYFTDFSEERIVELYMKLINSK</sequence>
<dbReference type="PANTHER" id="PTHR12234">
    <property type="entry name" value="FORMIMINOTRANSFERASE-CYCLODEAMINASE"/>
    <property type="match status" value="1"/>
</dbReference>
<comment type="caution">
    <text evidence="5">The sequence shown here is derived from an EMBL/GenBank/DDBJ whole genome shotgun (WGS) entry which is preliminary data.</text>
</comment>
<organism evidence="5 6">
    <name type="scientific">Carex littledalei</name>
    <dbReference type="NCBI Taxonomy" id="544730"/>
    <lineage>
        <taxon>Eukaryota</taxon>
        <taxon>Viridiplantae</taxon>
        <taxon>Streptophyta</taxon>
        <taxon>Embryophyta</taxon>
        <taxon>Tracheophyta</taxon>
        <taxon>Spermatophyta</taxon>
        <taxon>Magnoliopsida</taxon>
        <taxon>Liliopsida</taxon>
        <taxon>Poales</taxon>
        <taxon>Cyperaceae</taxon>
        <taxon>Cyperoideae</taxon>
        <taxon>Cariceae</taxon>
        <taxon>Carex</taxon>
        <taxon>Carex subgen. Euthyceras</taxon>
    </lineage>
</organism>
<evidence type="ECO:0000313" key="5">
    <source>
        <dbReference type="EMBL" id="KAF3332953.1"/>
    </source>
</evidence>
<dbReference type="SMART" id="SM01222">
    <property type="entry name" value="FTCD_N"/>
    <property type="match status" value="1"/>
</dbReference>
<dbReference type="GO" id="GO:0030409">
    <property type="term" value="F:glutamate formimidoyltransferase activity"/>
    <property type="evidence" value="ECO:0007669"/>
    <property type="project" value="UniProtKB-EC"/>
</dbReference>
<gene>
    <name evidence="5" type="ORF">FCM35_KLT02530</name>
</gene>
<dbReference type="AlphaFoldDB" id="A0A833VS47"/>
<evidence type="ECO:0000313" key="6">
    <source>
        <dbReference type="Proteomes" id="UP000623129"/>
    </source>
</evidence>
<dbReference type="InterPro" id="IPR037070">
    <property type="entry name" value="Formiminotransferase_C_sf"/>
</dbReference>
<dbReference type="InterPro" id="IPR012886">
    <property type="entry name" value="Formiminotransferase_N"/>
</dbReference>
<dbReference type="EC" id="2.1.2.5" evidence="1"/>
<dbReference type="InterPro" id="IPR037064">
    <property type="entry name" value="Formiminotransferase_N_sf"/>
</dbReference>
<proteinExistence type="predicted"/>